<evidence type="ECO:0000256" key="1">
    <source>
        <dbReference type="ARBA" id="ARBA00002521"/>
    </source>
</evidence>
<dbReference type="Pfam" id="PF00557">
    <property type="entry name" value="Peptidase_M24"/>
    <property type="match status" value="1"/>
</dbReference>
<comment type="cofactor">
    <cofactor evidence="6">
        <name>Co(2+)</name>
        <dbReference type="ChEBI" id="CHEBI:48828"/>
    </cofactor>
    <cofactor evidence="6">
        <name>Zn(2+)</name>
        <dbReference type="ChEBI" id="CHEBI:29105"/>
    </cofactor>
    <cofactor evidence="6">
        <name>Mn(2+)</name>
        <dbReference type="ChEBI" id="CHEBI:29035"/>
    </cofactor>
    <cofactor evidence="6">
        <name>Fe(2+)</name>
        <dbReference type="ChEBI" id="CHEBI:29033"/>
    </cofactor>
    <text evidence="6">Binds 2 divalent metal cations per subunit. Has a high-affinity and a low affinity metal-binding site. The true nature of the physiological cofactor is under debate. The enzyme is active with cobalt, zinc, manganese or divalent iron ions. Most likely, methionine aminopeptidases function as mononuclear Fe(2+)-metalloproteases under physiological conditions, and the catalytically relevant metal-binding site has been assigned to the histidine-containing high-affinity site.</text>
</comment>
<evidence type="ECO:0000256" key="4">
    <source>
        <dbReference type="ARBA" id="ARBA00022723"/>
    </source>
</evidence>
<protein>
    <recommendedName>
        <fullName evidence="6 7">Methionine aminopeptidase</fullName>
        <shortName evidence="6">MAP</shortName>
        <shortName evidence="6">MetAP</shortName>
        <ecNumber evidence="6 7">3.4.11.18</ecNumber>
    </recommendedName>
    <alternativeName>
        <fullName evidence="6">Peptidase M</fullName>
    </alternativeName>
</protein>
<comment type="catalytic activity">
    <reaction evidence="6 7">
        <text>Release of N-terminal amino acids, preferentially methionine, from peptides and arylamides.</text>
        <dbReference type="EC" id="3.4.11.18"/>
    </reaction>
</comment>
<feature type="binding site" evidence="6">
    <location>
        <position position="137"/>
    </location>
    <ligand>
        <name>a divalent metal cation</name>
        <dbReference type="ChEBI" id="CHEBI:60240"/>
        <label>1</label>
    </ligand>
</feature>
<evidence type="ECO:0000256" key="7">
    <source>
        <dbReference type="RuleBase" id="RU003653"/>
    </source>
</evidence>
<comment type="similarity">
    <text evidence="6">Belongs to the peptidase M24A family. Methionine aminopeptidase type 1 subfamily.</text>
</comment>
<comment type="caution">
    <text evidence="9">The sequence shown here is derived from an EMBL/GenBank/DDBJ whole genome shotgun (WGS) entry which is preliminary data.</text>
</comment>
<feature type="binding site" evidence="6">
    <location>
        <position position="276"/>
    </location>
    <ligand>
        <name>a divalent metal cation</name>
        <dbReference type="ChEBI" id="CHEBI:60240"/>
        <label>2</label>
        <note>catalytic</note>
    </ligand>
</feature>
<keyword evidence="4 6" id="KW-0479">Metal-binding</keyword>
<dbReference type="Proteomes" id="UP001422074">
    <property type="component" value="Unassembled WGS sequence"/>
</dbReference>
<dbReference type="CDD" id="cd01086">
    <property type="entry name" value="MetAP1"/>
    <property type="match status" value="1"/>
</dbReference>
<dbReference type="Gene3D" id="3.90.230.10">
    <property type="entry name" value="Creatinase/methionine aminopeptidase superfamily"/>
    <property type="match status" value="1"/>
</dbReference>
<evidence type="ECO:0000256" key="6">
    <source>
        <dbReference type="HAMAP-Rule" id="MF_01974"/>
    </source>
</evidence>
<dbReference type="InterPro" id="IPR000994">
    <property type="entry name" value="Pept_M24"/>
</dbReference>
<name>A0ABU9X352_9MICC</name>
<evidence type="ECO:0000313" key="9">
    <source>
        <dbReference type="EMBL" id="MEN2745891.1"/>
    </source>
</evidence>
<dbReference type="SUPFAM" id="SSF55920">
    <property type="entry name" value="Creatinase/aminopeptidase"/>
    <property type="match status" value="1"/>
</dbReference>
<evidence type="ECO:0000256" key="3">
    <source>
        <dbReference type="ARBA" id="ARBA00022670"/>
    </source>
</evidence>
<dbReference type="NCBIfam" id="TIGR00500">
    <property type="entry name" value="met_pdase_I"/>
    <property type="match status" value="1"/>
</dbReference>
<dbReference type="PANTHER" id="PTHR43330">
    <property type="entry name" value="METHIONINE AMINOPEPTIDASE"/>
    <property type="match status" value="1"/>
</dbReference>
<keyword evidence="3 6" id="KW-0645">Protease</keyword>
<feature type="binding site" evidence="6">
    <location>
        <position position="120"/>
    </location>
    <ligand>
        <name>substrate</name>
    </ligand>
</feature>
<evidence type="ECO:0000313" key="10">
    <source>
        <dbReference type="Proteomes" id="UP001422074"/>
    </source>
</evidence>
<feature type="binding site" evidence="6">
    <location>
        <position position="148"/>
    </location>
    <ligand>
        <name>a divalent metal cation</name>
        <dbReference type="ChEBI" id="CHEBI:60240"/>
        <label>2</label>
        <note>catalytic</note>
    </ligand>
</feature>
<dbReference type="PANTHER" id="PTHR43330:SF16">
    <property type="entry name" value="METHIONINE AMINOPEPTIDASE 2"/>
    <property type="match status" value="1"/>
</dbReference>
<dbReference type="PRINTS" id="PR00599">
    <property type="entry name" value="MAPEPTIDASE"/>
</dbReference>
<dbReference type="HAMAP" id="MF_01974">
    <property type="entry name" value="MetAP_1"/>
    <property type="match status" value="1"/>
</dbReference>
<dbReference type="RefSeq" id="WP_345886495.1">
    <property type="nucleotide sequence ID" value="NZ_JBDFRB010000020.1"/>
</dbReference>
<keyword evidence="10" id="KW-1185">Reference proteome</keyword>
<dbReference type="InterPro" id="IPR036005">
    <property type="entry name" value="Creatinase/aminopeptidase-like"/>
</dbReference>
<organism evidence="9 10">
    <name type="scientific">Sinomonas halotolerans</name>
    <dbReference type="NCBI Taxonomy" id="1644133"/>
    <lineage>
        <taxon>Bacteria</taxon>
        <taxon>Bacillati</taxon>
        <taxon>Actinomycetota</taxon>
        <taxon>Actinomycetes</taxon>
        <taxon>Micrococcales</taxon>
        <taxon>Micrococcaceae</taxon>
        <taxon>Sinomonas</taxon>
    </lineage>
</organism>
<feature type="domain" description="Peptidase M24" evidence="8">
    <location>
        <begin position="54"/>
        <end position="283"/>
    </location>
</feature>
<dbReference type="PROSITE" id="PS00680">
    <property type="entry name" value="MAP_1"/>
    <property type="match status" value="1"/>
</dbReference>
<feature type="binding site" evidence="6">
    <location>
        <position position="148"/>
    </location>
    <ligand>
        <name>a divalent metal cation</name>
        <dbReference type="ChEBI" id="CHEBI:60240"/>
        <label>1</label>
    </ligand>
</feature>
<comment type="subunit">
    <text evidence="6">Monomer.</text>
</comment>
<evidence type="ECO:0000256" key="5">
    <source>
        <dbReference type="ARBA" id="ARBA00022801"/>
    </source>
</evidence>
<dbReference type="InterPro" id="IPR002467">
    <property type="entry name" value="Pept_M24A_MAP1"/>
</dbReference>
<feature type="binding site" evidence="6">
    <location>
        <position position="276"/>
    </location>
    <ligand>
        <name>a divalent metal cation</name>
        <dbReference type="ChEBI" id="CHEBI:60240"/>
        <label>1</label>
    </ligand>
</feature>
<comment type="function">
    <text evidence="1 6">Removes the N-terminal methionine from nascent proteins. The N-terminal methionine is often cleaved when the second residue in the primary sequence is small and uncharged (Met-Ala-, Cys, Gly, Pro, Ser, Thr, or Val). Requires deformylation of the N(alpha)-formylated initiator methionine before it can be hydrolyzed.</text>
</comment>
<sequence length="292" mass="31686">MPSTPTTAPVGTLVRGAVSPVLPVPDSIPRPEYAWKKAPAPYTGPNVLSAEAIERVRAAGRIAAQALVEVGQHIRPGVTTDELDRIGHEFLLDHGAYPSTLGYRGFPKSLCSSVNEVICHGIPDTTVLTDGDIVNIDITAFKDGVHGDTNATFLVGDVDEESRLLVERTKESLRRAIKAVAPGREINVIGRAIESYARRFGYGVVRDFTGHGVGEAFHTGLIIPHYDAAPGYSQVMESGMVFTIEPMLTLGGIEWDMWEDDWTVVTRDRKRSAQFEHTLVVTDSGAEVLTLP</sequence>
<dbReference type="EMBL" id="JBDFRB010000020">
    <property type="protein sequence ID" value="MEN2745891.1"/>
    <property type="molecule type" value="Genomic_DNA"/>
</dbReference>
<reference evidence="9 10" key="1">
    <citation type="submission" date="2024-05" db="EMBL/GenBank/DDBJ databases">
        <title>Sinomonas sp. nov., isolated from a waste landfill.</title>
        <authorList>
            <person name="Zhao Y."/>
        </authorList>
    </citation>
    <scope>NUCLEOTIDE SEQUENCE [LARGE SCALE GENOMIC DNA]</scope>
    <source>
        <strain evidence="9 10">CCTCC AB2014300</strain>
    </source>
</reference>
<evidence type="ECO:0000259" key="8">
    <source>
        <dbReference type="Pfam" id="PF00557"/>
    </source>
</evidence>
<keyword evidence="5 6" id="KW-0378">Hydrolase</keyword>
<gene>
    <name evidence="6 9" type="primary">map</name>
    <name evidence="9" type="ORF">ABCQ75_15285</name>
</gene>
<feature type="binding site" evidence="6">
    <location>
        <position position="218"/>
    </location>
    <ligand>
        <name>substrate</name>
    </ligand>
</feature>
<accession>A0ABU9X352</accession>
<dbReference type="InterPro" id="IPR001714">
    <property type="entry name" value="Pept_M24_MAP"/>
</dbReference>
<dbReference type="EC" id="3.4.11.18" evidence="6 7"/>
<evidence type="ECO:0000256" key="2">
    <source>
        <dbReference type="ARBA" id="ARBA00022438"/>
    </source>
</evidence>
<keyword evidence="2 6" id="KW-0031">Aminopeptidase</keyword>
<feature type="binding site" evidence="6">
    <location>
        <position position="211"/>
    </location>
    <ligand>
        <name>a divalent metal cation</name>
        <dbReference type="ChEBI" id="CHEBI:60240"/>
        <label>2</label>
        <note>catalytic</note>
    </ligand>
</feature>
<feature type="binding site" evidence="6">
    <location>
        <position position="245"/>
    </location>
    <ligand>
        <name>a divalent metal cation</name>
        <dbReference type="ChEBI" id="CHEBI:60240"/>
        <label>2</label>
        <note>catalytic</note>
    </ligand>
</feature>
<proteinExistence type="inferred from homology"/>
<dbReference type="GO" id="GO:0004239">
    <property type="term" value="F:initiator methionyl aminopeptidase activity"/>
    <property type="evidence" value="ECO:0007669"/>
    <property type="project" value="UniProtKB-EC"/>
</dbReference>